<dbReference type="GO" id="GO:0005886">
    <property type="term" value="C:plasma membrane"/>
    <property type="evidence" value="ECO:0007669"/>
    <property type="project" value="UniProtKB-SubCell"/>
</dbReference>
<name>A0A3D8J0E2_9HELI</name>
<keyword evidence="2" id="KW-1003">Cell membrane</keyword>
<feature type="non-terminal residue" evidence="8">
    <location>
        <position position="389"/>
    </location>
</feature>
<dbReference type="EMBL" id="NXLW01000015">
    <property type="protein sequence ID" value="RDU70999.1"/>
    <property type="molecule type" value="Genomic_DNA"/>
</dbReference>
<keyword evidence="9" id="KW-1185">Reference proteome</keyword>
<comment type="caution">
    <text evidence="8">The sequence shown here is derived from an EMBL/GenBank/DDBJ whole genome shotgun (WGS) entry which is preliminary data.</text>
</comment>
<evidence type="ECO:0000256" key="4">
    <source>
        <dbReference type="ARBA" id="ARBA00022989"/>
    </source>
</evidence>
<keyword evidence="5 6" id="KW-0472">Membrane</keyword>
<feature type="domain" description="Cache" evidence="7">
    <location>
        <begin position="49"/>
        <end position="286"/>
    </location>
</feature>
<dbReference type="Gene3D" id="3.30.450.20">
    <property type="entry name" value="PAS domain"/>
    <property type="match status" value="2"/>
</dbReference>
<dbReference type="RefSeq" id="WP_342352829.1">
    <property type="nucleotide sequence ID" value="NZ_NXLW01000015.1"/>
</dbReference>
<gene>
    <name evidence="8" type="ORF">CQA66_07200</name>
</gene>
<evidence type="ECO:0000256" key="1">
    <source>
        <dbReference type="ARBA" id="ARBA00004651"/>
    </source>
</evidence>
<dbReference type="Pfam" id="PF02743">
    <property type="entry name" value="dCache_1"/>
    <property type="match status" value="1"/>
</dbReference>
<comment type="subcellular location">
    <subcellularLocation>
        <location evidence="1">Cell membrane</location>
        <topology evidence="1">Multi-pass membrane protein</topology>
    </subcellularLocation>
</comment>
<sequence length="389" mass="43755">MKKFSLASKLIIGILIVFIITVCAINSYSFKKISSNVYSLYASIQKGVLDASFTTINITMNIEAKLYLANIAKKLEEIGRSDVVAQRRVLFDLANLISYPAVYVIYESDGSTLTEYLTNDSNYKFSNSYDVLQKDLRHSDYYVQTKNNFLNNNSNDGIVTPTYVSESGLYKGRMLSTITAPLVSQSGQFMGIVAIDVFVGGFQERFEHFMRKELPSLDVYIADSKGKIFSHKDKSLVNSATELPQESALREGLQKSPEGTINYFDTSHNERVGFYRQFPFGWTIVVAAKKSDYTDIIHEDFLGTLALSVIVIAIGSSILFFMIRFFIPPIKTIQNLLFSFFKYLNHETKQPPVLVPVNSHDELGNMAEAINANIEKTQKSLEQDSHAVS</sequence>
<evidence type="ECO:0000259" key="7">
    <source>
        <dbReference type="Pfam" id="PF02743"/>
    </source>
</evidence>
<feature type="transmembrane region" description="Helical" evidence="6">
    <location>
        <begin position="301"/>
        <end position="327"/>
    </location>
</feature>
<evidence type="ECO:0000256" key="5">
    <source>
        <dbReference type="ARBA" id="ARBA00023136"/>
    </source>
</evidence>
<evidence type="ECO:0000313" key="8">
    <source>
        <dbReference type="EMBL" id="RDU70999.1"/>
    </source>
</evidence>
<evidence type="ECO:0000256" key="6">
    <source>
        <dbReference type="SAM" id="Phobius"/>
    </source>
</evidence>
<keyword evidence="4 6" id="KW-1133">Transmembrane helix</keyword>
<dbReference type="CDD" id="cd18774">
    <property type="entry name" value="PDC2_HK_sensor"/>
    <property type="match status" value="1"/>
</dbReference>
<dbReference type="Proteomes" id="UP000256424">
    <property type="component" value="Unassembled WGS sequence"/>
</dbReference>
<evidence type="ECO:0000256" key="3">
    <source>
        <dbReference type="ARBA" id="ARBA00022692"/>
    </source>
</evidence>
<dbReference type="AlphaFoldDB" id="A0A3D8J0E2"/>
<organism evidence="8 9">
    <name type="scientific">Helicobacter aurati</name>
    <dbReference type="NCBI Taxonomy" id="137778"/>
    <lineage>
        <taxon>Bacteria</taxon>
        <taxon>Pseudomonadati</taxon>
        <taxon>Campylobacterota</taxon>
        <taxon>Epsilonproteobacteria</taxon>
        <taxon>Campylobacterales</taxon>
        <taxon>Helicobacteraceae</taxon>
        <taxon>Helicobacter</taxon>
    </lineage>
</organism>
<evidence type="ECO:0000313" key="9">
    <source>
        <dbReference type="Proteomes" id="UP000256424"/>
    </source>
</evidence>
<accession>A0A3D8J0E2</accession>
<reference evidence="8 9" key="1">
    <citation type="submission" date="2018-04" db="EMBL/GenBank/DDBJ databases">
        <title>Novel Campyloabacter and Helicobacter Species and Strains.</title>
        <authorList>
            <person name="Mannion A.J."/>
            <person name="Shen Z."/>
            <person name="Fox J.G."/>
        </authorList>
    </citation>
    <scope>NUCLEOTIDE SEQUENCE [LARGE SCALE GENOMIC DNA]</scope>
    <source>
        <strain evidence="8 9">MIT 97-5075</strain>
    </source>
</reference>
<proteinExistence type="predicted"/>
<dbReference type="InterPro" id="IPR033479">
    <property type="entry name" value="dCache_1"/>
</dbReference>
<protein>
    <submittedName>
        <fullName evidence="8">Methyl-accepting chemotaxis protein</fullName>
    </submittedName>
</protein>
<evidence type="ECO:0000256" key="2">
    <source>
        <dbReference type="ARBA" id="ARBA00022475"/>
    </source>
</evidence>
<keyword evidence="3 6" id="KW-0812">Transmembrane</keyword>